<dbReference type="Proteomes" id="UP001235849">
    <property type="component" value="Unassembled WGS sequence"/>
</dbReference>
<dbReference type="RefSeq" id="WP_283769224.1">
    <property type="nucleotide sequence ID" value="NZ_JAQOSO010000116.1"/>
</dbReference>
<protein>
    <submittedName>
        <fullName evidence="2">Uncharacterized protein</fullName>
    </submittedName>
</protein>
<organism evidence="2 3">
    <name type="scientific">Roseofilum capinflatum BLCC-M114</name>
    <dbReference type="NCBI Taxonomy" id="3022440"/>
    <lineage>
        <taxon>Bacteria</taxon>
        <taxon>Bacillati</taxon>
        <taxon>Cyanobacteriota</taxon>
        <taxon>Cyanophyceae</taxon>
        <taxon>Desertifilales</taxon>
        <taxon>Desertifilaceae</taxon>
        <taxon>Roseofilum</taxon>
        <taxon>Roseofilum capinflatum</taxon>
    </lineage>
</organism>
<proteinExistence type="predicted"/>
<keyword evidence="3" id="KW-1185">Reference proteome</keyword>
<evidence type="ECO:0000256" key="1">
    <source>
        <dbReference type="SAM" id="Phobius"/>
    </source>
</evidence>
<evidence type="ECO:0000313" key="3">
    <source>
        <dbReference type="Proteomes" id="UP001235849"/>
    </source>
</evidence>
<gene>
    <name evidence="2" type="ORF">PMG25_22960</name>
</gene>
<accession>A0ABT7BCN3</accession>
<keyword evidence="1" id="KW-0472">Membrane</keyword>
<evidence type="ECO:0000313" key="2">
    <source>
        <dbReference type="EMBL" id="MDJ1176955.1"/>
    </source>
</evidence>
<keyword evidence="1" id="KW-0812">Transmembrane</keyword>
<comment type="caution">
    <text evidence="2">The sequence shown here is derived from an EMBL/GenBank/DDBJ whole genome shotgun (WGS) entry which is preliminary data.</text>
</comment>
<sequence length="67" mass="7702">MSVLNSKPEQQPENQGENCQQNKYKWCITLGIILLIELPQVAAAWVTLADRMAWPLPERPEVVEVKR</sequence>
<keyword evidence="1" id="KW-1133">Transmembrane helix</keyword>
<name>A0ABT7BCN3_9CYAN</name>
<feature type="transmembrane region" description="Helical" evidence="1">
    <location>
        <begin position="26"/>
        <end position="48"/>
    </location>
</feature>
<reference evidence="2 3" key="1">
    <citation type="submission" date="2023-01" db="EMBL/GenBank/DDBJ databases">
        <title>Novel diversity within Roseofilum (Cyanobacteria; Desertifilaceae) from marine benthic mats with descriptions of four novel species.</title>
        <authorList>
            <person name="Wang Y."/>
            <person name="Berthold D.E."/>
            <person name="Hu J."/>
            <person name="Lefler F.W."/>
            <person name="Laughinghouse H.D. IV."/>
        </authorList>
    </citation>
    <scope>NUCLEOTIDE SEQUENCE [LARGE SCALE GENOMIC DNA]</scope>
    <source>
        <strain evidence="2 3">BLCC-M114</strain>
    </source>
</reference>
<dbReference type="EMBL" id="JAQOSO010000116">
    <property type="protein sequence ID" value="MDJ1176955.1"/>
    <property type="molecule type" value="Genomic_DNA"/>
</dbReference>